<keyword evidence="5" id="KW-1185">Reference proteome</keyword>
<keyword evidence="3" id="KW-0503">Monooxygenase</keyword>
<evidence type="ECO:0000256" key="2">
    <source>
        <dbReference type="ARBA" id="ARBA00010139"/>
    </source>
</evidence>
<dbReference type="PRINTS" id="PR00411">
    <property type="entry name" value="PNDRDTASEI"/>
</dbReference>
<comment type="cofactor">
    <cofactor evidence="1">
        <name>FAD</name>
        <dbReference type="ChEBI" id="CHEBI:57692"/>
    </cofactor>
</comment>
<organism evidence="4 5">
    <name type="scientific">Phycicoccus flavus</name>
    <dbReference type="NCBI Taxonomy" id="2502783"/>
    <lineage>
        <taxon>Bacteria</taxon>
        <taxon>Bacillati</taxon>
        <taxon>Actinomycetota</taxon>
        <taxon>Actinomycetes</taxon>
        <taxon>Micrococcales</taxon>
        <taxon>Intrasporangiaceae</taxon>
        <taxon>Phycicoccus</taxon>
    </lineage>
</organism>
<gene>
    <name evidence="4" type="ORF">EPD83_014845</name>
</gene>
<protein>
    <submittedName>
        <fullName evidence="4">NAD(P)/FAD-dependent oxidoreductase</fullName>
    </submittedName>
</protein>
<dbReference type="Pfam" id="PF13738">
    <property type="entry name" value="Pyr_redox_3"/>
    <property type="match status" value="1"/>
</dbReference>
<dbReference type="AlphaFoldDB" id="A0A8T6R4B9"/>
<name>A0A8T6R4B9_9MICO</name>
<comment type="caution">
    <text evidence="4">The sequence shown here is derived from an EMBL/GenBank/DDBJ whole genome shotgun (WGS) entry which is preliminary data.</text>
</comment>
<evidence type="ECO:0000313" key="5">
    <source>
        <dbReference type="Proteomes" id="UP000287866"/>
    </source>
</evidence>
<dbReference type="SUPFAM" id="SSF51905">
    <property type="entry name" value="FAD/NAD(P)-binding domain"/>
    <property type="match status" value="2"/>
</dbReference>
<dbReference type="Gene3D" id="3.50.50.60">
    <property type="entry name" value="FAD/NAD(P)-binding domain"/>
    <property type="match status" value="2"/>
</dbReference>
<dbReference type="InterPro" id="IPR036188">
    <property type="entry name" value="FAD/NAD-bd_sf"/>
</dbReference>
<evidence type="ECO:0000256" key="1">
    <source>
        <dbReference type="ARBA" id="ARBA00001974"/>
    </source>
</evidence>
<sequence length="485" mass="53160">MDPPPLDVDVLVVGAGISGIDVACRLAQETDGPTWAVLEARDSVGGTWDLFRYPGVRADSDIYTLGFPFRPWHGPTSIPRGEDILRYVRDTAHEYGVTGRVHHGQRVTRLAWSGDEACWTVTARRSDGVVLTHRARYVYLATGYYAYDSGHVVDLPGREDLAGDLVHPQHWPAGLAVTGRRVVVVGSGATAVTLLPALVEEGAEHVTMLQRSPGYVAALPNTDRLADLARRALPAAAAHHAIRAKNVALGTLSYRLLRRYPEGGRRVLRRRLVARLPDGYPVDTHFAPTYDPWDQRVCVAPDGDLLDALSTDRAEVVTARIDRLVPEGVRLQDGRVLPADLVVTATGLRLLLAGGADVEVDGRAVDLAATHVYRGCMLSDVPNLVLAVGYVNASWTLRADLTARWFLALWRHQDRRGQRVAVPRWDGSGGADRPLLDLSSGYVRRGAHLLPRQGERAPWRVVQSYVHDLVTTRLAPVDDGVLELR</sequence>
<reference evidence="4" key="1">
    <citation type="submission" date="2020-03" db="EMBL/GenBank/DDBJ databases">
        <title>Phycicoccus flavus sp. nov., a novel endophytic actinobacterium isolated from branch of Kandelia candel.</title>
        <authorList>
            <person name="Tuo L."/>
        </authorList>
    </citation>
    <scope>NUCLEOTIDE SEQUENCE</scope>
    <source>
        <strain evidence="4">CMS6Z-2</strain>
    </source>
</reference>
<dbReference type="Proteomes" id="UP000287866">
    <property type="component" value="Unassembled WGS sequence"/>
</dbReference>
<proteinExistence type="inferred from homology"/>
<dbReference type="PANTHER" id="PTHR43872:SF1">
    <property type="entry name" value="MONOOXYGENASE, PUTATIVE (AFU_ORTHOLOGUE AFUA_8G02570)-RELATED"/>
    <property type="match status" value="1"/>
</dbReference>
<comment type="similarity">
    <text evidence="2">Belongs to the FAD-binding monooxygenase family.</text>
</comment>
<dbReference type="PANTHER" id="PTHR43872">
    <property type="entry name" value="MONOOXYGENASE, PUTATIVE (AFU_ORTHOLOGUE AFUA_8G02570)-RELATED"/>
    <property type="match status" value="1"/>
</dbReference>
<dbReference type="GO" id="GO:0004497">
    <property type="term" value="F:monooxygenase activity"/>
    <property type="evidence" value="ECO:0007669"/>
    <property type="project" value="UniProtKB-KW"/>
</dbReference>
<dbReference type="InterPro" id="IPR051820">
    <property type="entry name" value="FAD-binding_MO"/>
</dbReference>
<evidence type="ECO:0000313" key="4">
    <source>
        <dbReference type="EMBL" id="NHA69319.1"/>
    </source>
</evidence>
<dbReference type="EMBL" id="SAYU02000055">
    <property type="protein sequence ID" value="NHA69319.1"/>
    <property type="molecule type" value="Genomic_DNA"/>
</dbReference>
<accession>A0A8T6R4B9</accession>
<keyword evidence="3" id="KW-0560">Oxidoreductase</keyword>
<evidence type="ECO:0000256" key="3">
    <source>
        <dbReference type="ARBA" id="ARBA00023033"/>
    </source>
</evidence>